<keyword evidence="11" id="KW-1185">Reference proteome</keyword>
<keyword evidence="4 8" id="KW-0812">Transmembrane</keyword>
<protein>
    <submittedName>
        <fullName evidence="10">Lactose permease</fullName>
    </submittedName>
</protein>
<dbReference type="GO" id="GO:0005351">
    <property type="term" value="F:carbohydrate:proton symporter activity"/>
    <property type="evidence" value="ECO:0007669"/>
    <property type="project" value="TreeGrafter"/>
</dbReference>
<dbReference type="InterPro" id="IPR050360">
    <property type="entry name" value="MFS_Sugar_Transporters"/>
</dbReference>
<feature type="transmembrane region" description="Helical" evidence="8">
    <location>
        <begin position="330"/>
        <end position="348"/>
    </location>
</feature>
<feature type="transmembrane region" description="Helical" evidence="8">
    <location>
        <begin position="108"/>
        <end position="127"/>
    </location>
</feature>
<comment type="similarity">
    <text evidence="2">Belongs to the major facilitator superfamily. Sugar transporter (TC 2.A.1.1) family.</text>
</comment>
<dbReference type="Pfam" id="PF00083">
    <property type="entry name" value="Sugar_tr"/>
    <property type="match status" value="1"/>
</dbReference>
<dbReference type="RefSeq" id="XP_062622472.1">
    <property type="nucleotide sequence ID" value="XM_062766488.1"/>
</dbReference>
<feature type="transmembrane region" description="Helical" evidence="8">
    <location>
        <begin position="412"/>
        <end position="436"/>
    </location>
</feature>
<dbReference type="PANTHER" id="PTHR48022:SF64">
    <property type="entry name" value="MAJOR FACILITATOR SUPERFAMILY (MFS) PROFILE DOMAIN-CONTAINING PROTEIN"/>
    <property type="match status" value="1"/>
</dbReference>
<dbReference type="PROSITE" id="PS00216">
    <property type="entry name" value="SUGAR_TRANSPORT_1"/>
    <property type="match status" value="1"/>
</dbReference>
<dbReference type="GO" id="GO:0016020">
    <property type="term" value="C:membrane"/>
    <property type="evidence" value="ECO:0007669"/>
    <property type="project" value="UniProtKB-SubCell"/>
</dbReference>
<accession>A0AAF1BGL2</accession>
<keyword evidence="5 8" id="KW-1133">Transmembrane helix</keyword>
<feature type="transmembrane region" description="Helical" evidence="8">
    <location>
        <begin position="79"/>
        <end position="101"/>
    </location>
</feature>
<dbReference type="GeneID" id="87803323"/>
<evidence type="ECO:0000313" key="10">
    <source>
        <dbReference type="EMBL" id="WOO76440.1"/>
    </source>
</evidence>
<evidence type="ECO:0000259" key="9">
    <source>
        <dbReference type="PROSITE" id="PS50850"/>
    </source>
</evidence>
<feature type="transmembrane region" description="Helical" evidence="8">
    <location>
        <begin position="33"/>
        <end position="51"/>
    </location>
</feature>
<organism evidence="10 11">
    <name type="scientific">Vanrija pseudolonga</name>
    <dbReference type="NCBI Taxonomy" id="143232"/>
    <lineage>
        <taxon>Eukaryota</taxon>
        <taxon>Fungi</taxon>
        <taxon>Dikarya</taxon>
        <taxon>Basidiomycota</taxon>
        <taxon>Agaricomycotina</taxon>
        <taxon>Tremellomycetes</taxon>
        <taxon>Trichosporonales</taxon>
        <taxon>Trichosporonaceae</taxon>
        <taxon>Vanrija</taxon>
    </lineage>
</organism>
<dbReference type="AlphaFoldDB" id="A0AAF1BGL2"/>
<evidence type="ECO:0000256" key="2">
    <source>
        <dbReference type="ARBA" id="ARBA00010992"/>
    </source>
</evidence>
<dbReference type="InterPro" id="IPR005828">
    <property type="entry name" value="MFS_sugar_transport-like"/>
</dbReference>
<gene>
    <name evidence="10" type="primary">LAC12_0</name>
    <name evidence="10" type="ORF">LOC62_01G000061</name>
</gene>
<dbReference type="InterPro" id="IPR005829">
    <property type="entry name" value="Sugar_transporter_CS"/>
</dbReference>
<proteinExistence type="inferred from homology"/>
<feature type="transmembrane region" description="Helical" evidence="8">
    <location>
        <begin position="448"/>
        <end position="464"/>
    </location>
</feature>
<evidence type="ECO:0000256" key="4">
    <source>
        <dbReference type="ARBA" id="ARBA00022692"/>
    </source>
</evidence>
<feature type="transmembrane region" description="Helical" evidence="8">
    <location>
        <begin position="139"/>
        <end position="160"/>
    </location>
</feature>
<feature type="transmembrane region" description="Helical" evidence="8">
    <location>
        <begin position="172"/>
        <end position="190"/>
    </location>
</feature>
<dbReference type="PANTHER" id="PTHR48022">
    <property type="entry name" value="PLASTIDIC GLUCOSE TRANSPORTER 4"/>
    <property type="match status" value="1"/>
</dbReference>
<dbReference type="InterPro" id="IPR036259">
    <property type="entry name" value="MFS_trans_sf"/>
</dbReference>
<evidence type="ECO:0000313" key="11">
    <source>
        <dbReference type="Proteomes" id="UP000827549"/>
    </source>
</evidence>
<evidence type="ECO:0000256" key="5">
    <source>
        <dbReference type="ARBA" id="ARBA00022989"/>
    </source>
</evidence>
<dbReference type="InterPro" id="IPR020846">
    <property type="entry name" value="MFS_dom"/>
</dbReference>
<dbReference type="InterPro" id="IPR003663">
    <property type="entry name" value="Sugar/inositol_transpt"/>
</dbReference>
<dbReference type="SUPFAM" id="SSF103473">
    <property type="entry name" value="MFS general substrate transporter"/>
    <property type="match status" value="1"/>
</dbReference>
<dbReference type="PROSITE" id="PS50850">
    <property type="entry name" value="MFS"/>
    <property type="match status" value="1"/>
</dbReference>
<dbReference type="FunFam" id="1.20.1250.20:FF:000117">
    <property type="entry name" value="MFS hexose transporter"/>
    <property type="match status" value="1"/>
</dbReference>
<dbReference type="EMBL" id="CP086714">
    <property type="protein sequence ID" value="WOO76440.1"/>
    <property type="molecule type" value="Genomic_DNA"/>
</dbReference>
<dbReference type="Proteomes" id="UP000827549">
    <property type="component" value="Chromosome 1"/>
</dbReference>
<feature type="transmembrane region" description="Helical" evidence="8">
    <location>
        <begin position="196"/>
        <end position="219"/>
    </location>
</feature>
<comment type="catalytic activity">
    <reaction evidence="7">
        <text>myo-inositol(out) + H(+)(out) = myo-inositol(in) + H(+)(in)</text>
        <dbReference type="Rhea" id="RHEA:60364"/>
        <dbReference type="ChEBI" id="CHEBI:15378"/>
        <dbReference type="ChEBI" id="CHEBI:17268"/>
    </reaction>
</comment>
<evidence type="ECO:0000256" key="1">
    <source>
        <dbReference type="ARBA" id="ARBA00004141"/>
    </source>
</evidence>
<name>A0AAF1BGL2_9TREE</name>
<feature type="transmembrane region" description="Helical" evidence="8">
    <location>
        <begin position="355"/>
        <end position="377"/>
    </location>
</feature>
<sequence>MAGGTAIAPTGGSSELATILAGRDLRWYKGYQLRLILMLFLVLITSVTNGYDSSMMNGLQSLDTWKSYFNNPQNHPKTFGLYTAILNIGGIAALPFGPFIADRFGRRMGIFVGCGIMIVGCALQAGALNPGMFLAGRGIVGFGVNIAHLAAPVLITELAFPTYRAPLTSVYNSLWYLGSIIAAWTTYGTFRINNQWGWRIPSILMALAPIVQFVAIWFIPESPRWLINHGKTEQALDIIAKWHCDGDRNDPLVEFEYAEMQEMIRAEHESKETTYASLFKTKGNRRRMRIVIAIAFFSQWSGNGLVSYYLSLILNSIGITKQSDQTLFNGILQIYNLFCAASSGLLVDRAGRRPLFLASTGGMCLSFICWTISSAVYTNSSHTYDPACLALHDGNKASCVALDANKHAGHAVIAFIYLFYTAYNLAMSPLIVGYTVEIMPYSLRAKGLMMLQLGVTCASTFNQYTNPIALDALGWKYYICFCVFIAFEFVYCYLFVIETRGKNGILSLEEIGALFDGPARWGFQKNPAVDGTAVDQENAPGLSKTASNAKDGDVVHIDDTEGAKRH</sequence>
<comment type="subcellular location">
    <subcellularLocation>
        <location evidence="1">Membrane</location>
        <topology evidence="1">Multi-pass membrane protein</topology>
    </subcellularLocation>
</comment>
<dbReference type="PRINTS" id="PR00171">
    <property type="entry name" value="SUGRTRNSPORT"/>
</dbReference>
<feature type="domain" description="Major facilitator superfamily (MFS) profile" evidence="9">
    <location>
        <begin position="38"/>
        <end position="500"/>
    </location>
</feature>
<evidence type="ECO:0000256" key="3">
    <source>
        <dbReference type="ARBA" id="ARBA00022448"/>
    </source>
</evidence>
<feature type="transmembrane region" description="Helical" evidence="8">
    <location>
        <begin position="476"/>
        <end position="496"/>
    </location>
</feature>
<reference evidence="10" key="1">
    <citation type="submission" date="2023-10" db="EMBL/GenBank/DDBJ databases">
        <authorList>
            <person name="Noh H."/>
        </authorList>
    </citation>
    <scope>NUCLEOTIDE SEQUENCE</scope>
    <source>
        <strain evidence="10">DUCC4014</strain>
    </source>
</reference>
<keyword evidence="3" id="KW-0813">Transport</keyword>
<dbReference type="Gene3D" id="1.20.1250.20">
    <property type="entry name" value="MFS general substrate transporter like domains"/>
    <property type="match status" value="1"/>
</dbReference>
<evidence type="ECO:0000256" key="8">
    <source>
        <dbReference type="SAM" id="Phobius"/>
    </source>
</evidence>
<evidence type="ECO:0000256" key="6">
    <source>
        <dbReference type="ARBA" id="ARBA00023136"/>
    </source>
</evidence>
<keyword evidence="6 8" id="KW-0472">Membrane</keyword>
<feature type="transmembrane region" description="Helical" evidence="8">
    <location>
        <begin position="290"/>
        <end position="310"/>
    </location>
</feature>
<evidence type="ECO:0000256" key="7">
    <source>
        <dbReference type="ARBA" id="ARBA00049119"/>
    </source>
</evidence>